<organism evidence="1 2">
    <name type="scientific">Streblomastix strix</name>
    <dbReference type="NCBI Taxonomy" id="222440"/>
    <lineage>
        <taxon>Eukaryota</taxon>
        <taxon>Metamonada</taxon>
        <taxon>Preaxostyla</taxon>
        <taxon>Oxymonadida</taxon>
        <taxon>Streblomastigidae</taxon>
        <taxon>Streblomastix</taxon>
    </lineage>
</organism>
<sequence>YRLVGVLSGVVCLRTECSKLLHAELTSPHSSVSTQPHFLLETYIVSFGQQMYHSNRLQSINGI</sequence>
<evidence type="ECO:0000313" key="1">
    <source>
        <dbReference type="EMBL" id="KAA6370289.1"/>
    </source>
</evidence>
<accession>A0A5J4UI84</accession>
<reference evidence="1 2" key="1">
    <citation type="submission" date="2019-03" db="EMBL/GenBank/DDBJ databases">
        <title>Single cell metagenomics reveals metabolic interactions within the superorganism composed of flagellate Streblomastix strix and complex community of Bacteroidetes bacteria on its surface.</title>
        <authorList>
            <person name="Treitli S.C."/>
            <person name="Kolisko M."/>
            <person name="Husnik F."/>
            <person name="Keeling P."/>
            <person name="Hampl V."/>
        </authorList>
    </citation>
    <scope>NUCLEOTIDE SEQUENCE [LARGE SCALE GENOMIC DNA]</scope>
    <source>
        <strain evidence="1">ST1C</strain>
    </source>
</reference>
<name>A0A5J4UI84_9EUKA</name>
<dbReference type="AlphaFoldDB" id="A0A5J4UI84"/>
<evidence type="ECO:0000313" key="2">
    <source>
        <dbReference type="Proteomes" id="UP000324800"/>
    </source>
</evidence>
<protein>
    <submittedName>
        <fullName evidence="1">Uncharacterized protein</fullName>
    </submittedName>
</protein>
<gene>
    <name evidence="1" type="ORF">EZS28_034183</name>
</gene>
<proteinExistence type="predicted"/>
<comment type="caution">
    <text evidence="1">The sequence shown here is derived from an EMBL/GenBank/DDBJ whole genome shotgun (WGS) entry which is preliminary data.</text>
</comment>
<feature type="non-terminal residue" evidence="1">
    <location>
        <position position="1"/>
    </location>
</feature>
<dbReference type="Proteomes" id="UP000324800">
    <property type="component" value="Unassembled WGS sequence"/>
</dbReference>
<dbReference type="EMBL" id="SNRW01015538">
    <property type="protein sequence ID" value="KAA6370289.1"/>
    <property type="molecule type" value="Genomic_DNA"/>
</dbReference>